<reference evidence="1" key="1">
    <citation type="journal article" date="2015" name="Nature">
        <title>Complex archaea that bridge the gap between prokaryotes and eukaryotes.</title>
        <authorList>
            <person name="Spang A."/>
            <person name="Saw J.H."/>
            <person name="Jorgensen S.L."/>
            <person name="Zaremba-Niedzwiedzka K."/>
            <person name="Martijn J."/>
            <person name="Lind A.E."/>
            <person name="van Eijk R."/>
            <person name="Schleper C."/>
            <person name="Guy L."/>
            <person name="Ettema T.J."/>
        </authorList>
    </citation>
    <scope>NUCLEOTIDE SEQUENCE</scope>
</reference>
<organism evidence="1">
    <name type="scientific">marine sediment metagenome</name>
    <dbReference type="NCBI Taxonomy" id="412755"/>
    <lineage>
        <taxon>unclassified sequences</taxon>
        <taxon>metagenomes</taxon>
        <taxon>ecological metagenomes</taxon>
    </lineage>
</organism>
<proteinExistence type="predicted"/>
<sequence length="47" mass="5313">TLIVSVTGEPDTKVKVTYEQCTREKVLENETLAPILEELEAYVDEES</sequence>
<gene>
    <name evidence="1" type="ORF">LCGC14_2725130</name>
</gene>
<accession>A0A0F9C0K9</accession>
<protein>
    <submittedName>
        <fullName evidence="1">Uncharacterized protein</fullName>
    </submittedName>
</protein>
<dbReference type="EMBL" id="LAZR01049189">
    <property type="protein sequence ID" value="KKK90231.1"/>
    <property type="molecule type" value="Genomic_DNA"/>
</dbReference>
<evidence type="ECO:0000313" key="1">
    <source>
        <dbReference type="EMBL" id="KKK90231.1"/>
    </source>
</evidence>
<feature type="non-terminal residue" evidence="1">
    <location>
        <position position="1"/>
    </location>
</feature>
<dbReference type="AlphaFoldDB" id="A0A0F9C0K9"/>
<name>A0A0F9C0K9_9ZZZZ</name>
<comment type="caution">
    <text evidence="1">The sequence shown here is derived from an EMBL/GenBank/DDBJ whole genome shotgun (WGS) entry which is preliminary data.</text>
</comment>